<dbReference type="RefSeq" id="WP_189743417.1">
    <property type="nucleotide sequence ID" value="NZ_BMRL01000013.1"/>
</dbReference>
<dbReference type="Proteomes" id="UP000613974">
    <property type="component" value="Unassembled WGS sequence"/>
</dbReference>
<organism evidence="2 3">
    <name type="scientific">Streptomyces nojiriensis</name>
    <dbReference type="NCBI Taxonomy" id="66374"/>
    <lineage>
        <taxon>Bacteria</taxon>
        <taxon>Bacillati</taxon>
        <taxon>Actinomycetota</taxon>
        <taxon>Actinomycetes</taxon>
        <taxon>Kitasatosporales</taxon>
        <taxon>Streptomycetaceae</taxon>
        <taxon>Streptomyces</taxon>
    </lineage>
</organism>
<dbReference type="EMBL" id="BNEC01000005">
    <property type="protein sequence ID" value="GHI69145.1"/>
    <property type="molecule type" value="Genomic_DNA"/>
</dbReference>
<feature type="compositionally biased region" description="Basic and acidic residues" evidence="1">
    <location>
        <begin position="29"/>
        <end position="41"/>
    </location>
</feature>
<evidence type="ECO:0000313" key="2">
    <source>
        <dbReference type="EMBL" id="GHI69145.1"/>
    </source>
</evidence>
<feature type="region of interest" description="Disordered" evidence="1">
    <location>
        <begin position="1"/>
        <end position="44"/>
    </location>
</feature>
<comment type="caution">
    <text evidence="2">The sequence shown here is derived from an EMBL/GenBank/DDBJ whole genome shotgun (WGS) entry which is preliminary data.</text>
</comment>
<dbReference type="GeneID" id="95587442"/>
<reference evidence="3" key="1">
    <citation type="submission" date="2023-07" db="EMBL/GenBank/DDBJ databases">
        <title>Whole genome shotgun sequence of Streptomyces nojiriensis NBRC 13794.</title>
        <authorList>
            <person name="Komaki H."/>
            <person name="Tamura T."/>
        </authorList>
    </citation>
    <scope>NUCLEOTIDE SEQUENCE [LARGE SCALE GENOMIC DNA]</scope>
    <source>
        <strain evidence="3">NBRC 13794</strain>
    </source>
</reference>
<proteinExistence type="predicted"/>
<gene>
    <name evidence="2" type="ORF">Snoj_30630</name>
</gene>
<accession>A0ABQ3SLY6</accession>
<name>A0ABQ3SLY6_9ACTN</name>
<evidence type="ECO:0000256" key="1">
    <source>
        <dbReference type="SAM" id="MobiDB-lite"/>
    </source>
</evidence>
<keyword evidence="3" id="KW-1185">Reference proteome</keyword>
<evidence type="ECO:0000313" key="3">
    <source>
        <dbReference type="Proteomes" id="UP000613974"/>
    </source>
</evidence>
<sequence>MSRTLTAEQLVAAALPTEEGPDSYGHPVAVRESRGKDRESEASDPACARMLEAADARRPSRPSPVVADQTFNWKNDINGGNSTLASYGNSGAVAVFAEVREGLSTCRYYESPGPTTTYKGTVTVDPAPQLGDEAVQFEITAPSEMGPHVTQYTVVRTGSVIATFTKLSVGGHDVRAFPPAMIAQQISLLQQAQSRVRLETT</sequence>
<protein>
    <submittedName>
        <fullName evidence="2">Uncharacterized protein</fullName>
    </submittedName>
</protein>